<evidence type="ECO:0000256" key="1">
    <source>
        <dbReference type="SAM" id="Phobius"/>
    </source>
</evidence>
<keyword evidence="1" id="KW-1133">Transmembrane helix</keyword>
<proteinExistence type="predicted"/>
<evidence type="ECO:0008006" key="4">
    <source>
        <dbReference type="Google" id="ProtNLM"/>
    </source>
</evidence>
<evidence type="ECO:0000313" key="2">
    <source>
        <dbReference type="EMBL" id="GJD95826.1"/>
    </source>
</evidence>
<dbReference type="RefSeq" id="WP_238244962.1">
    <property type="nucleotide sequence ID" value="NZ_BPQP01000047.1"/>
</dbReference>
<sequence length="48" mass="5355">MTEAYALQIAGVAAVFSAVALTSVWIAARIFDRNTREIERRRQADMQG</sequence>
<accession>A0ABQ4RYA2</accession>
<keyword evidence="3" id="KW-1185">Reference proteome</keyword>
<feature type="transmembrane region" description="Helical" evidence="1">
    <location>
        <begin position="6"/>
        <end position="31"/>
    </location>
</feature>
<gene>
    <name evidence="2" type="ORF">OCOJLMKI_3041</name>
</gene>
<dbReference type="Proteomes" id="UP001055125">
    <property type="component" value="Unassembled WGS sequence"/>
</dbReference>
<reference evidence="2" key="2">
    <citation type="submission" date="2021-08" db="EMBL/GenBank/DDBJ databases">
        <authorList>
            <person name="Tani A."/>
            <person name="Ola A."/>
            <person name="Ogura Y."/>
            <person name="Katsura K."/>
            <person name="Hayashi T."/>
        </authorList>
    </citation>
    <scope>NUCLEOTIDE SEQUENCE</scope>
    <source>
        <strain evidence="2">DSM 19015</strain>
    </source>
</reference>
<name>A0ABQ4RYA2_9HYPH</name>
<comment type="caution">
    <text evidence="2">The sequence shown here is derived from an EMBL/GenBank/DDBJ whole genome shotgun (WGS) entry which is preliminary data.</text>
</comment>
<organism evidence="2 3">
    <name type="scientific">Methylobacterium iners</name>
    <dbReference type="NCBI Taxonomy" id="418707"/>
    <lineage>
        <taxon>Bacteria</taxon>
        <taxon>Pseudomonadati</taxon>
        <taxon>Pseudomonadota</taxon>
        <taxon>Alphaproteobacteria</taxon>
        <taxon>Hyphomicrobiales</taxon>
        <taxon>Methylobacteriaceae</taxon>
        <taxon>Methylobacterium</taxon>
    </lineage>
</organism>
<keyword evidence="1" id="KW-0472">Membrane</keyword>
<dbReference type="EMBL" id="BPQP01000047">
    <property type="protein sequence ID" value="GJD95826.1"/>
    <property type="molecule type" value="Genomic_DNA"/>
</dbReference>
<keyword evidence="1" id="KW-0812">Transmembrane</keyword>
<protein>
    <recommendedName>
        <fullName evidence="4">Heme exporter protein D</fullName>
    </recommendedName>
</protein>
<evidence type="ECO:0000313" key="3">
    <source>
        <dbReference type="Proteomes" id="UP001055125"/>
    </source>
</evidence>
<reference evidence="2" key="1">
    <citation type="journal article" date="2021" name="Front. Microbiol.">
        <title>Comprehensive Comparative Genomics and Phenotyping of Methylobacterium Species.</title>
        <authorList>
            <person name="Alessa O."/>
            <person name="Ogura Y."/>
            <person name="Fujitani Y."/>
            <person name="Takami H."/>
            <person name="Hayashi T."/>
            <person name="Sahin N."/>
            <person name="Tani A."/>
        </authorList>
    </citation>
    <scope>NUCLEOTIDE SEQUENCE</scope>
    <source>
        <strain evidence="2">DSM 19015</strain>
    </source>
</reference>